<protein>
    <submittedName>
        <fullName evidence="1">Uncharacterized protein</fullName>
    </submittedName>
</protein>
<name>A0AAF0U942_SOLVR</name>
<sequence length="33" mass="3742">MLMEGACMRRRLAPPRAKCLVQVAYSTVSKFNI</sequence>
<organism evidence="1 2">
    <name type="scientific">Solanum verrucosum</name>
    <dbReference type="NCBI Taxonomy" id="315347"/>
    <lineage>
        <taxon>Eukaryota</taxon>
        <taxon>Viridiplantae</taxon>
        <taxon>Streptophyta</taxon>
        <taxon>Embryophyta</taxon>
        <taxon>Tracheophyta</taxon>
        <taxon>Spermatophyta</taxon>
        <taxon>Magnoliopsida</taxon>
        <taxon>eudicotyledons</taxon>
        <taxon>Gunneridae</taxon>
        <taxon>Pentapetalae</taxon>
        <taxon>asterids</taxon>
        <taxon>lamiids</taxon>
        <taxon>Solanales</taxon>
        <taxon>Solanaceae</taxon>
        <taxon>Solanoideae</taxon>
        <taxon>Solaneae</taxon>
        <taxon>Solanum</taxon>
    </lineage>
</organism>
<dbReference type="EMBL" id="CP133619">
    <property type="protein sequence ID" value="WMV41381.1"/>
    <property type="molecule type" value="Genomic_DNA"/>
</dbReference>
<accession>A0AAF0U942</accession>
<evidence type="ECO:0000313" key="2">
    <source>
        <dbReference type="Proteomes" id="UP001234989"/>
    </source>
</evidence>
<gene>
    <name evidence="1" type="ORF">MTR67_034766</name>
</gene>
<keyword evidence="2" id="KW-1185">Reference proteome</keyword>
<dbReference type="Proteomes" id="UP001234989">
    <property type="component" value="Chromosome 8"/>
</dbReference>
<evidence type="ECO:0000313" key="1">
    <source>
        <dbReference type="EMBL" id="WMV41381.1"/>
    </source>
</evidence>
<dbReference type="AlphaFoldDB" id="A0AAF0U942"/>
<reference evidence="1" key="1">
    <citation type="submission" date="2023-08" db="EMBL/GenBank/DDBJ databases">
        <title>A de novo genome assembly of Solanum verrucosum Schlechtendal, a Mexican diploid species geographically isolated from the other diploid A-genome species in potato relatives.</title>
        <authorList>
            <person name="Hosaka K."/>
        </authorList>
    </citation>
    <scope>NUCLEOTIDE SEQUENCE</scope>
    <source>
        <tissue evidence="1">Young leaves</tissue>
    </source>
</reference>
<proteinExistence type="predicted"/>